<dbReference type="STRING" id="993689.GCA_002077135_02282"/>
<dbReference type="AlphaFoldDB" id="A0A4S3KHX6"/>
<dbReference type="RefSeq" id="WP_081127825.1">
    <property type="nucleotide sequence ID" value="NZ_LDOS01000002.1"/>
</dbReference>
<keyword evidence="3" id="KW-1185">Reference proteome</keyword>
<dbReference type="Proteomes" id="UP000307749">
    <property type="component" value="Unassembled WGS sequence"/>
</dbReference>
<name>A0A4S3KHX6_9GAMM</name>
<dbReference type="Pfam" id="PF12966">
    <property type="entry name" value="AtpR"/>
    <property type="match status" value="1"/>
</dbReference>
<accession>A0A4S3KHX6</accession>
<dbReference type="EMBL" id="MWQO01000052">
    <property type="protein sequence ID" value="THD08140.1"/>
    <property type="molecule type" value="Genomic_DNA"/>
</dbReference>
<keyword evidence="1" id="KW-0472">Membrane</keyword>
<sequence length="101" mass="11032">MNTWLLRAASAHASWPLLLPGLLLGFLAGFAYFHAVWRNARALVSGRHKVLTTVAMAFGRFILLAGLLFLAAQAGAMVLLLTASGVLAGRFVVMRRVRRDR</sequence>
<evidence type="ECO:0000313" key="2">
    <source>
        <dbReference type="EMBL" id="THD08140.1"/>
    </source>
</evidence>
<keyword evidence="1" id="KW-0812">Transmembrane</keyword>
<organism evidence="2 3">
    <name type="scientific">Metallibacterium scheffleri</name>
    <dbReference type="NCBI Taxonomy" id="993689"/>
    <lineage>
        <taxon>Bacteria</taxon>
        <taxon>Pseudomonadati</taxon>
        <taxon>Pseudomonadota</taxon>
        <taxon>Gammaproteobacteria</taxon>
        <taxon>Lysobacterales</taxon>
        <taxon>Rhodanobacteraceae</taxon>
        <taxon>Metallibacterium</taxon>
    </lineage>
</organism>
<evidence type="ECO:0000313" key="3">
    <source>
        <dbReference type="Proteomes" id="UP000307749"/>
    </source>
</evidence>
<gene>
    <name evidence="2" type="ORF">B1806_13865</name>
</gene>
<keyword evidence="1" id="KW-1133">Transmembrane helix</keyword>
<evidence type="ECO:0000256" key="1">
    <source>
        <dbReference type="SAM" id="Phobius"/>
    </source>
</evidence>
<dbReference type="InterPro" id="IPR017581">
    <property type="entry name" value="AtpR-like"/>
</dbReference>
<reference evidence="2 3" key="1">
    <citation type="submission" date="2017-02" db="EMBL/GenBank/DDBJ databases">
        <title>Whole genome sequencing of Metallibacterium scheffleri DSM 24874 (T).</title>
        <authorList>
            <person name="Kumar S."/>
            <person name="Patil P."/>
            <person name="Patil P.B."/>
        </authorList>
    </citation>
    <scope>NUCLEOTIDE SEQUENCE [LARGE SCALE GENOMIC DNA]</scope>
    <source>
        <strain evidence="2 3">DSM 24874</strain>
    </source>
</reference>
<proteinExistence type="predicted"/>
<evidence type="ECO:0008006" key="4">
    <source>
        <dbReference type="Google" id="ProtNLM"/>
    </source>
</evidence>
<feature type="transmembrane region" description="Helical" evidence="1">
    <location>
        <begin position="76"/>
        <end position="93"/>
    </location>
</feature>
<comment type="caution">
    <text evidence="2">The sequence shown here is derived from an EMBL/GenBank/DDBJ whole genome shotgun (WGS) entry which is preliminary data.</text>
</comment>
<feature type="transmembrane region" description="Helical" evidence="1">
    <location>
        <begin position="49"/>
        <end position="70"/>
    </location>
</feature>
<protein>
    <recommendedName>
        <fullName evidence="4">ATP synthase subunit I</fullName>
    </recommendedName>
</protein>
<feature type="transmembrane region" description="Helical" evidence="1">
    <location>
        <begin position="15"/>
        <end position="37"/>
    </location>
</feature>